<dbReference type="PANTHER" id="PTHR43047">
    <property type="entry name" value="TWO-COMPONENT HISTIDINE PROTEIN KINASE"/>
    <property type="match status" value="1"/>
</dbReference>
<dbReference type="RefSeq" id="WP_236702115.1">
    <property type="nucleotide sequence ID" value="NZ_CP010537.1"/>
</dbReference>
<keyword evidence="3 11" id="KW-0597">Phosphoprotein</keyword>
<dbReference type="Proteomes" id="UP000031843">
    <property type="component" value="Chromosome secondary"/>
</dbReference>
<dbReference type="InterPro" id="IPR011006">
    <property type="entry name" value="CheY-like_superfamily"/>
</dbReference>
<evidence type="ECO:0000259" key="14">
    <source>
        <dbReference type="PROSITE" id="PS50110"/>
    </source>
</evidence>
<dbReference type="SMART" id="SM00062">
    <property type="entry name" value="PBPb"/>
    <property type="match status" value="2"/>
</dbReference>
<dbReference type="SUPFAM" id="SSF47384">
    <property type="entry name" value="Homodimeric domain of signal transducing histidine kinase"/>
    <property type="match status" value="1"/>
</dbReference>
<keyword evidence="6 15" id="KW-0418">Kinase</keyword>
<accession>A0A0C4YN10</accession>
<dbReference type="InterPro" id="IPR004358">
    <property type="entry name" value="Sig_transdc_His_kin-like_C"/>
</dbReference>
<dbReference type="EMBL" id="CP010537">
    <property type="protein sequence ID" value="AJG24433.1"/>
    <property type="molecule type" value="Genomic_DNA"/>
</dbReference>
<dbReference type="SUPFAM" id="SSF55874">
    <property type="entry name" value="ATPase domain of HSP90 chaperone/DNA topoisomerase II/histidine kinase"/>
    <property type="match status" value="1"/>
</dbReference>
<reference evidence="15 16" key="1">
    <citation type="journal article" date="2015" name="Genome Announc.">
        <title>Complete Genome Sequence of Cupriavidus basilensis 4G11, Isolated from the Oak Ridge Field Research Center Site.</title>
        <authorList>
            <person name="Ray J."/>
            <person name="Waters R.J."/>
            <person name="Skerker J.M."/>
            <person name="Kuehl J.V."/>
            <person name="Price M.N."/>
            <person name="Huang J."/>
            <person name="Chakraborty R."/>
            <person name="Arkin A.P."/>
            <person name="Deutschbauer A."/>
        </authorList>
    </citation>
    <scope>NUCLEOTIDE SEQUENCE [LARGE SCALE GENOMIC DNA]</scope>
    <source>
        <strain evidence="15">4G11</strain>
    </source>
</reference>
<dbReference type="InterPro" id="IPR013656">
    <property type="entry name" value="PAS_4"/>
</dbReference>
<feature type="domain" description="Response regulatory" evidence="14">
    <location>
        <begin position="1002"/>
        <end position="1119"/>
    </location>
</feature>
<dbReference type="CDD" id="cd00082">
    <property type="entry name" value="HisKA"/>
    <property type="match status" value="1"/>
</dbReference>
<evidence type="ECO:0000256" key="3">
    <source>
        <dbReference type="ARBA" id="ARBA00022553"/>
    </source>
</evidence>
<dbReference type="InterPro" id="IPR036890">
    <property type="entry name" value="HATPase_C_sf"/>
</dbReference>
<dbReference type="Pfam" id="PF02518">
    <property type="entry name" value="HATPase_c"/>
    <property type="match status" value="1"/>
</dbReference>
<proteinExistence type="predicted"/>
<dbReference type="InterPro" id="IPR035965">
    <property type="entry name" value="PAS-like_dom_sf"/>
</dbReference>
<dbReference type="InterPro" id="IPR036097">
    <property type="entry name" value="HisK_dim/P_sf"/>
</dbReference>
<dbReference type="Gene3D" id="3.30.565.10">
    <property type="entry name" value="Histidine kinase-like ATPase, C-terminal domain"/>
    <property type="match status" value="1"/>
</dbReference>
<comment type="catalytic activity">
    <reaction evidence="1">
        <text>ATP + protein L-histidine = ADP + protein N-phospho-L-histidine.</text>
        <dbReference type="EC" id="2.7.13.3"/>
    </reaction>
</comment>
<dbReference type="InterPro" id="IPR001789">
    <property type="entry name" value="Sig_transdc_resp-reg_receiver"/>
</dbReference>
<dbReference type="SMART" id="SM00091">
    <property type="entry name" value="PAS"/>
    <property type="match status" value="1"/>
</dbReference>
<dbReference type="InterPro" id="IPR003661">
    <property type="entry name" value="HisK_dim/P_dom"/>
</dbReference>
<gene>
    <name evidence="15" type="ORF">RR42_s2852</name>
</gene>
<dbReference type="Gene3D" id="3.40.50.2300">
    <property type="match status" value="1"/>
</dbReference>
<keyword evidence="16" id="KW-1185">Reference proteome</keyword>
<evidence type="ECO:0000259" key="13">
    <source>
        <dbReference type="PROSITE" id="PS50109"/>
    </source>
</evidence>
<dbReference type="CDD" id="cd17546">
    <property type="entry name" value="REC_hyHK_CKI1_RcsC-like"/>
    <property type="match status" value="1"/>
</dbReference>
<dbReference type="PROSITE" id="PS50109">
    <property type="entry name" value="HIS_KIN"/>
    <property type="match status" value="1"/>
</dbReference>
<dbReference type="SUPFAM" id="SSF53850">
    <property type="entry name" value="Periplasmic binding protein-like II"/>
    <property type="match status" value="2"/>
</dbReference>
<evidence type="ECO:0000256" key="12">
    <source>
        <dbReference type="SAM" id="Phobius"/>
    </source>
</evidence>
<evidence type="ECO:0000256" key="5">
    <source>
        <dbReference type="ARBA" id="ARBA00022729"/>
    </source>
</evidence>
<dbReference type="InterPro" id="IPR049871">
    <property type="entry name" value="BvgS-like_periplasmic2"/>
</dbReference>
<dbReference type="SMART" id="SM00388">
    <property type="entry name" value="HisKA"/>
    <property type="match status" value="1"/>
</dbReference>
<dbReference type="Pfam" id="PF08448">
    <property type="entry name" value="PAS_4"/>
    <property type="match status" value="1"/>
</dbReference>
<dbReference type="GO" id="GO:0005886">
    <property type="term" value="C:plasma membrane"/>
    <property type="evidence" value="ECO:0007669"/>
    <property type="project" value="TreeGrafter"/>
</dbReference>
<evidence type="ECO:0000256" key="10">
    <source>
        <dbReference type="ARBA" id="ARBA00070152"/>
    </source>
</evidence>
<dbReference type="InterPro" id="IPR001638">
    <property type="entry name" value="Solute-binding_3/MltF_N"/>
</dbReference>
<dbReference type="SMART" id="SM00387">
    <property type="entry name" value="HATPase_c"/>
    <property type="match status" value="1"/>
</dbReference>
<evidence type="ECO:0000256" key="7">
    <source>
        <dbReference type="ARBA" id="ARBA00023012"/>
    </source>
</evidence>
<dbReference type="PROSITE" id="PS50110">
    <property type="entry name" value="RESPONSE_REGULATORY"/>
    <property type="match status" value="1"/>
</dbReference>
<dbReference type="PRINTS" id="PR00344">
    <property type="entry name" value="BCTRLSENSOR"/>
</dbReference>
<dbReference type="PANTHER" id="PTHR43047:SF72">
    <property type="entry name" value="OSMOSENSING HISTIDINE PROTEIN KINASE SLN1"/>
    <property type="match status" value="1"/>
</dbReference>
<dbReference type="InterPro" id="IPR003594">
    <property type="entry name" value="HATPase_dom"/>
</dbReference>
<keyword evidence="4" id="KW-0808">Transferase</keyword>
<evidence type="ECO:0000256" key="9">
    <source>
        <dbReference type="ARBA" id="ARBA00058004"/>
    </source>
</evidence>
<dbReference type="CDD" id="cd13707">
    <property type="entry name" value="PBP2_BvgS_D2"/>
    <property type="match status" value="1"/>
</dbReference>
<dbReference type="SMART" id="SM00448">
    <property type="entry name" value="REC"/>
    <property type="match status" value="1"/>
</dbReference>
<feature type="modified residue" description="4-aspartylphosphate" evidence="11">
    <location>
        <position position="1051"/>
    </location>
</feature>
<dbReference type="EC" id="2.7.13.3" evidence="2"/>
<dbReference type="Pfam" id="PF00512">
    <property type="entry name" value="HisKA"/>
    <property type="match status" value="1"/>
</dbReference>
<feature type="transmembrane region" description="Helical" evidence="12">
    <location>
        <begin position="561"/>
        <end position="583"/>
    </location>
</feature>
<dbReference type="InterPro" id="IPR005467">
    <property type="entry name" value="His_kinase_dom"/>
</dbReference>
<keyword evidence="12" id="KW-1133">Transmembrane helix</keyword>
<evidence type="ECO:0000313" key="15">
    <source>
        <dbReference type="EMBL" id="AJG24433.1"/>
    </source>
</evidence>
<dbReference type="SUPFAM" id="SSF55785">
    <property type="entry name" value="PYP-like sensor domain (PAS domain)"/>
    <property type="match status" value="1"/>
</dbReference>
<dbReference type="Gene3D" id="1.10.287.130">
    <property type="match status" value="1"/>
</dbReference>
<dbReference type="Gene3D" id="3.30.450.20">
    <property type="entry name" value="PAS domain"/>
    <property type="match status" value="1"/>
</dbReference>
<dbReference type="FunFam" id="3.30.565.10:FF:000010">
    <property type="entry name" value="Sensor histidine kinase RcsC"/>
    <property type="match status" value="1"/>
</dbReference>
<keyword evidence="12" id="KW-0472">Membrane</keyword>
<dbReference type="STRING" id="68895.RR42_s2852"/>
<dbReference type="InterPro" id="IPR000014">
    <property type="entry name" value="PAS"/>
</dbReference>
<keyword evidence="12" id="KW-0812">Transmembrane</keyword>
<keyword evidence="8" id="KW-0843">Virulence</keyword>
<dbReference type="CDD" id="cd00130">
    <property type="entry name" value="PAS"/>
    <property type="match status" value="1"/>
</dbReference>
<evidence type="ECO:0000256" key="8">
    <source>
        <dbReference type="ARBA" id="ARBA00023026"/>
    </source>
</evidence>
<evidence type="ECO:0000256" key="1">
    <source>
        <dbReference type="ARBA" id="ARBA00000085"/>
    </source>
</evidence>
<dbReference type="Gene3D" id="3.40.190.10">
    <property type="entry name" value="Periplasmic binding protein-like II"/>
    <property type="match status" value="4"/>
</dbReference>
<dbReference type="Pfam" id="PF00072">
    <property type="entry name" value="Response_reg"/>
    <property type="match status" value="1"/>
</dbReference>
<sequence>MCICSSPHPAHGSPTASRRVPANWWRRQLLVLLLALCQGAPALAALPAEPLRTLRLNAQVRLDPAGTSDIVDRAASARGDDAALHAWRRAHKALRVGVVGNYLPPFDLVSLSGDYRGISADYLAVVVARLGVPAQIQRYPSHELARSHLASGAIDLITTSLDSPGTGARTAPYHDHRLIEVVSRRDGARSHANRTIGYLAGEVSPALLQRAYPGARLLPFENLLGALDRLSRDADFVMVTNATAAGYLVEQYRYDELTARDFAPLAHEGIAFAVNDPALGRIIDQVLAQLPAARKHEIDAFWTPSSLEFDITDKLNLSTAERAWAALHPEVRYLAARDLIPFQFVDAGQGLGGLTEQVLQRIAQRTGLRFVPYWPASATDVTTALKNGTLDMVPTLPLNHAATGNAPLSVSAPYFSGNWVVVTRAGNDSIRSLPDLAGKVIAGPPLNGIYDLVRASYAVSQRETNSYDEAFRMVATGRADATISSAFMADHMLKQTYAGRLKVAAAAGGVPLEVGVGVSNRHPELLGIINKAILSISRDELGAMRAHWTEPRPPGFTWRQFMPWLMAGAAALLLASLLVLAWVTSLRRQVTQRTAAERALQDQVAFQTAVLDGIPQPIYLRDNQFRMITCNTAYEAALGTTRRALAGTGPAFVHAAFNPDISHQELMAVYQRVLRTGLPFAADRQLTIGNAPCSVISWVVPLRRANGSTAGIVGGWIDVTERQQMLAELAGAKNRAEAANRAKSTFLASISHEIRTPMNAILGMLELVLTRRHARHEDREQLDTAHGAATSLLALLDDILDLSKMEAGKFTLQPRAASLRQGLHEVTQMFGPVASRKGVALNVSVSDAVAPAHRVDILRMKQVISNFLSNAIRFTERGSVEIRLDGSAARGGSQALCLSIKDTGIGIPAEAIGKLFRPFSQVESTGRANTRGTGLGLSIAQNLVRKMGGEITLESEPGRGTQVLVRLSLEVSAAQPPAVAPPAGNAGITGIADIALFAPGTRVLIVDDHAPNRLLMARQLERLGITVETAENGAVALQDLQRRPADLIICDCMMPVMDGFGLARAIRARKDALGRIPIIGCTASAQSEDHLHALAAGMSEVIVKPVGLATLERALRGHLRSGPRPAKGNAQPG</sequence>
<protein>
    <recommendedName>
        <fullName evidence="10">Virulence sensor protein BvgS</fullName>
        <ecNumber evidence="2">2.7.13.3</ecNumber>
    </recommendedName>
</protein>
<evidence type="ECO:0000313" key="16">
    <source>
        <dbReference type="Proteomes" id="UP000031843"/>
    </source>
</evidence>
<dbReference type="KEGG" id="cbw:RR42_s2852"/>
<comment type="function">
    <text evidence="9">Member of the two-component regulatory system BvgS/BvgA. Phosphorylates BvgA via a four-step phosphorelay in response to environmental signals.</text>
</comment>
<dbReference type="SUPFAM" id="SSF52172">
    <property type="entry name" value="CheY-like"/>
    <property type="match status" value="1"/>
</dbReference>
<dbReference type="CDD" id="cd16922">
    <property type="entry name" value="HATPase_EvgS-ArcB-TorS-like"/>
    <property type="match status" value="1"/>
</dbReference>
<keyword evidence="5" id="KW-0732">Signal</keyword>
<dbReference type="Pfam" id="PF00497">
    <property type="entry name" value="SBP_bac_3"/>
    <property type="match status" value="1"/>
</dbReference>
<dbReference type="GO" id="GO:0000155">
    <property type="term" value="F:phosphorelay sensor kinase activity"/>
    <property type="evidence" value="ECO:0007669"/>
    <property type="project" value="InterPro"/>
</dbReference>
<evidence type="ECO:0000256" key="4">
    <source>
        <dbReference type="ARBA" id="ARBA00022679"/>
    </source>
</evidence>
<name>A0A0C4YN10_9BURK</name>
<dbReference type="GO" id="GO:0009927">
    <property type="term" value="F:histidine phosphotransfer kinase activity"/>
    <property type="evidence" value="ECO:0007669"/>
    <property type="project" value="TreeGrafter"/>
</dbReference>
<feature type="domain" description="Histidine kinase" evidence="13">
    <location>
        <begin position="749"/>
        <end position="971"/>
    </location>
</feature>
<dbReference type="AlphaFoldDB" id="A0A0C4YN10"/>
<evidence type="ECO:0000256" key="2">
    <source>
        <dbReference type="ARBA" id="ARBA00012438"/>
    </source>
</evidence>
<evidence type="ECO:0000256" key="11">
    <source>
        <dbReference type="PROSITE-ProRule" id="PRU00169"/>
    </source>
</evidence>
<organism evidence="15 16">
    <name type="scientific">Cupriavidus basilensis</name>
    <dbReference type="NCBI Taxonomy" id="68895"/>
    <lineage>
        <taxon>Bacteria</taxon>
        <taxon>Pseudomonadati</taxon>
        <taxon>Pseudomonadota</taxon>
        <taxon>Betaproteobacteria</taxon>
        <taxon>Burkholderiales</taxon>
        <taxon>Burkholderiaceae</taxon>
        <taxon>Cupriavidus</taxon>
    </lineage>
</organism>
<keyword evidence="7" id="KW-0902">Two-component regulatory system</keyword>
<evidence type="ECO:0000256" key="6">
    <source>
        <dbReference type="ARBA" id="ARBA00022777"/>
    </source>
</evidence>